<evidence type="ECO:0000313" key="1">
    <source>
        <dbReference type="EMBL" id="GIY26003.1"/>
    </source>
</evidence>
<dbReference type="Proteomes" id="UP001054945">
    <property type="component" value="Unassembled WGS sequence"/>
</dbReference>
<protein>
    <submittedName>
        <fullName evidence="1">Uncharacterized protein</fullName>
    </submittedName>
</protein>
<organism evidence="1 2">
    <name type="scientific">Caerostris extrusa</name>
    <name type="common">Bark spider</name>
    <name type="synonym">Caerostris bankana</name>
    <dbReference type="NCBI Taxonomy" id="172846"/>
    <lineage>
        <taxon>Eukaryota</taxon>
        <taxon>Metazoa</taxon>
        <taxon>Ecdysozoa</taxon>
        <taxon>Arthropoda</taxon>
        <taxon>Chelicerata</taxon>
        <taxon>Arachnida</taxon>
        <taxon>Araneae</taxon>
        <taxon>Araneomorphae</taxon>
        <taxon>Entelegynae</taxon>
        <taxon>Araneoidea</taxon>
        <taxon>Araneidae</taxon>
        <taxon>Caerostris</taxon>
    </lineage>
</organism>
<reference evidence="1 2" key="1">
    <citation type="submission" date="2021-06" db="EMBL/GenBank/DDBJ databases">
        <title>Caerostris extrusa draft genome.</title>
        <authorList>
            <person name="Kono N."/>
            <person name="Arakawa K."/>
        </authorList>
    </citation>
    <scope>NUCLEOTIDE SEQUENCE [LARGE SCALE GENOMIC DNA]</scope>
</reference>
<sequence length="124" mass="13631">MTHDPFCINNLMKTFTNFDDFHKVGGFFPGLDKRFCTRLFVFLLPNSFRGGFKSGQSHLQAEMSPSPHASAMKNRANEFVQRIYSGALSEDSATGSTPAARVEDAVLAAYCFFSCGPGFLSVES</sequence>
<comment type="caution">
    <text evidence="1">The sequence shown here is derived from an EMBL/GenBank/DDBJ whole genome shotgun (WGS) entry which is preliminary data.</text>
</comment>
<dbReference type="EMBL" id="BPLR01008615">
    <property type="protein sequence ID" value="GIY26003.1"/>
    <property type="molecule type" value="Genomic_DNA"/>
</dbReference>
<gene>
    <name evidence="1" type="ORF">CEXT_717741</name>
</gene>
<dbReference type="AlphaFoldDB" id="A0AAV4RUJ5"/>
<accession>A0AAV4RUJ5</accession>
<evidence type="ECO:0000313" key="2">
    <source>
        <dbReference type="Proteomes" id="UP001054945"/>
    </source>
</evidence>
<name>A0AAV4RUJ5_CAEEX</name>
<keyword evidence="2" id="KW-1185">Reference proteome</keyword>
<proteinExistence type="predicted"/>